<keyword evidence="2 5" id="KW-0547">Nucleotide-binding</keyword>
<dbReference type="SUPFAM" id="SSF52540">
    <property type="entry name" value="P-loop containing nucleoside triphosphate hydrolases"/>
    <property type="match status" value="1"/>
</dbReference>
<dbReference type="GO" id="GO:0031683">
    <property type="term" value="F:G-protein beta/gamma-subunit complex binding"/>
    <property type="evidence" value="ECO:0007669"/>
    <property type="project" value="InterPro"/>
</dbReference>
<evidence type="ECO:0000256" key="5">
    <source>
        <dbReference type="PIRSR" id="PIRSR601019-1"/>
    </source>
</evidence>
<dbReference type="Gene3D" id="1.10.400.10">
    <property type="entry name" value="GI Alpha 1, domain 2-like"/>
    <property type="match status" value="1"/>
</dbReference>
<dbReference type="GO" id="GO:0046872">
    <property type="term" value="F:metal ion binding"/>
    <property type="evidence" value="ECO:0007669"/>
    <property type="project" value="UniProtKB-KW"/>
</dbReference>
<dbReference type="GO" id="GO:0003924">
    <property type="term" value="F:GTPase activity"/>
    <property type="evidence" value="ECO:0007669"/>
    <property type="project" value="InterPro"/>
</dbReference>
<dbReference type="PANTHER" id="PTHR10218:SF302">
    <property type="entry name" value="GUANINE NUCLEOTIDE-BINDING PROTEIN ALPHA-5 SUBUNIT"/>
    <property type="match status" value="1"/>
</dbReference>
<dbReference type="GO" id="GO:0001664">
    <property type="term" value="F:G protein-coupled receptor binding"/>
    <property type="evidence" value="ECO:0007669"/>
    <property type="project" value="TreeGrafter"/>
</dbReference>
<feature type="binding site" evidence="5">
    <location>
        <position position="342"/>
    </location>
    <ligand>
        <name>GTP</name>
        <dbReference type="ChEBI" id="CHEBI:37565"/>
    </ligand>
</feature>
<evidence type="ECO:0000256" key="3">
    <source>
        <dbReference type="ARBA" id="ARBA00023134"/>
    </source>
</evidence>
<dbReference type="PROSITE" id="PS51882">
    <property type="entry name" value="G_ALPHA"/>
    <property type="match status" value="1"/>
</dbReference>
<dbReference type="SUPFAM" id="SSF47895">
    <property type="entry name" value="Transducin (alpha subunit), insertion domain"/>
    <property type="match status" value="1"/>
</dbReference>
<dbReference type="InterPro" id="IPR027417">
    <property type="entry name" value="P-loop_NTPase"/>
</dbReference>
<dbReference type="InterPro" id="IPR011025">
    <property type="entry name" value="GproteinA_insert"/>
</dbReference>
<evidence type="ECO:0000256" key="1">
    <source>
        <dbReference type="ARBA" id="ARBA00022723"/>
    </source>
</evidence>
<feature type="binding site" evidence="5">
    <location>
        <begin position="209"/>
        <end position="213"/>
    </location>
    <ligand>
        <name>GTP</name>
        <dbReference type="ChEBI" id="CHEBI:37565"/>
    </ligand>
</feature>
<evidence type="ECO:0000256" key="4">
    <source>
        <dbReference type="ARBA" id="ARBA00023224"/>
    </source>
</evidence>
<gene>
    <name evidence="7" type="ORF">LAMO00422_LOCUS9133</name>
</gene>
<dbReference type="AlphaFoldDB" id="A0A7S0D8X3"/>
<dbReference type="GO" id="GO:0005525">
    <property type="term" value="F:GTP binding"/>
    <property type="evidence" value="ECO:0007669"/>
    <property type="project" value="UniProtKB-KW"/>
</dbReference>
<dbReference type="GO" id="GO:0007188">
    <property type="term" value="P:adenylate cyclase-modulating G protein-coupled receptor signaling pathway"/>
    <property type="evidence" value="ECO:0007669"/>
    <property type="project" value="TreeGrafter"/>
</dbReference>
<dbReference type="SMART" id="SM00275">
    <property type="entry name" value="G_alpha"/>
    <property type="match status" value="1"/>
</dbReference>
<protein>
    <submittedName>
        <fullName evidence="7">Uncharacterized protein</fullName>
    </submittedName>
</protein>
<keyword evidence="1 6" id="KW-0479">Metal-binding</keyword>
<accession>A0A7S0D8X3</accession>
<feature type="binding site" evidence="6">
    <location>
        <position position="42"/>
    </location>
    <ligand>
        <name>Mg(2+)</name>
        <dbReference type="ChEBI" id="CHEBI:18420"/>
    </ligand>
</feature>
<dbReference type="EMBL" id="HBEM01013132">
    <property type="protein sequence ID" value="CAD8447534.1"/>
    <property type="molecule type" value="Transcribed_RNA"/>
</dbReference>
<keyword evidence="6" id="KW-0460">Magnesium</keyword>
<keyword evidence="3 5" id="KW-0342">GTP-binding</keyword>
<feature type="binding site" evidence="5">
    <location>
        <begin position="38"/>
        <end position="43"/>
    </location>
    <ligand>
        <name>GTP</name>
        <dbReference type="ChEBI" id="CHEBI:37565"/>
    </ligand>
</feature>
<dbReference type="PANTHER" id="PTHR10218">
    <property type="entry name" value="GTP-BINDING PROTEIN ALPHA SUBUNIT"/>
    <property type="match status" value="1"/>
</dbReference>
<dbReference type="GO" id="GO:0005834">
    <property type="term" value="C:heterotrimeric G-protein complex"/>
    <property type="evidence" value="ECO:0007669"/>
    <property type="project" value="TreeGrafter"/>
</dbReference>
<reference evidence="7" key="1">
    <citation type="submission" date="2021-01" db="EMBL/GenBank/DDBJ databases">
        <authorList>
            <person name="Corre E."/>
            <person name="Pelletier E."/>
            <person name="Niang G."/>
            <person name="Scheremetjew M."/>
            <person name="Finn R."/>
            <person name="Kale V."/>
            <person name="Holt S."/>
            <person name="Cochrane G."/>
            <person name="Meng A."/>
            <person name="Brown T."/>
            <person name="Cohen L."/>
        </authorList>
    </citation>
    <scope>NUCLEOTIDE SEQUENCE</scope>
    <source>
        <strain evidence="7">CCMP2058</strain>
    </source>
</reference>
<name>A0A7S0D8X3_9EUKA</name>
<feature type="binding site" evidence="6">
    <location>
        <position position="190"/>
    </location>
    <ligand>
        <name>Mg(2+)</name>
        <dbReference type="ChEBI" id="CHEBI:18420"/>
    </ligand>
</feature>
<dbReference type="PRINTS" id="PR00318">
    <property type="entry name" value="GPROTEINA"/>
</dbReference>
<evidence type="ECO:0000256" key="6">
    <source>
        <dbReference type="PIRSR" id="PIRSR601019-2"/>
    </source>
</evidence>
<dbReference type="InterPro" id="IPR001019">
    <property type="entry name" value="Gprotein_alpha_su"/>
</dbReference>
<feature type="binding site" evidence="5">
    <location>
        <begin position="278"/>
        <end position="281"/>
    </location>
    <ligand>
        <name>GTP</name>
        <dbReference type="ChEBI" id="CHEBI:37565"/>
    </ligand>
</feature>
<proteinExistence type="predicted"/>
<dbReference type="Pfam" id="PF00503">
    <property type="entry name" value="G-alpha"/>
    <property type="match status" value="1"/>
</dbReference>
<dbReference type="GO" id="GO:0005737">
    <property type="term" value="C:cytoplasm"/>
    <property type="evidence" value="ECO:0007669"/>
    <property type="project" value="TreeGrafter"/>
</dbReference>
<sequence length="381" mass="44021">MIFEPIESQRSTMIDSRLIEMSYKEAKIPRVIFLGAGESGKSTMFKQLRLIYDTGFDKSMRSTYKIVVHSTIMKIAKTLVVQCEKLALLGDKMDDPGLKRCMIEGKKARVAAERVRNLWELDSWFSPQLVRDIDDILQDPGAQNAMERYWMRFHPPLPDNTKYFASRIGKIAEETYIPSDQDILRARVRSVCIEDRILQYGDVRFQFIDVGGQRGERRKWIHCFSNVTTVLYVLSLSAYSERLIEDRRVNRMTEAVALFSEISAMSTFRSTSIIVFLNKYDIFEKRIKTIPFSSLFEDFDEDGEDPCCCAEYLKFVISEQSSKARRRKGVACRQIYYHLTTAVDTNLMRKIFESCSRVIVSRSIEDAGLMFAEEPQPCGSC</sequence>
<evidence type="ECO:0000256" key="2">
    <source>
        <dbReference type="ARBA" id="ARBA00022741"/>
    </source>
</evidence>
<organism evidence="7">
    <name type="scientific">Amorphochlora amoebiformis</name>
    <dbReference type="NCBI Taxonomy" id="1561963"/>
    <lineage>
        <taxon>Eukaryota</taxon>
        <taxon>Sar</taxon>
        <taxon>Rhizaria</taxon>
        <taxon>Cercozoa</taxon>
        <taxon>Chlorarachniophyceae</taxon>
        <taxon>Amorphochlora</taxon>
    </lineage>
</organism>
<dbReference type="Gene3D" id="3.40.50.300">
    <property type="entry name" value="P-loop containing nucleotide triphosphate hydrolases"/>
    <property type="match status" value="1"/>
</dbReference>
<keyword evidence="4" id="KW-0807">Transducer</keyword>
<dbReference type="CDD" id="cd00066">
    <property type="entry name" value="G-alpha"/>
    <property type="match status" value="1"/>
</dbReference>
<dbReference type="FunFam" id="3.40.50.300:FF:000692">
    <property type="entry name" value="Guanine nucleotide-binding protein subunit alpha"/>
    <property type="match status" value="1"/>
</dbReference>
<evidence type="ECO:0000313" key="7">
    <source>
        <dbReference type="EMBL" id="CAD8447534.1"/>
    </source>
</evidence>